<evidence type="ECO:0000256" key="1">
    <source>
        <dbReference type="SAM" id="Phobius"/>
    </source>
</evidence>
<evidence type="ECO:0000313" key="3">
    <source>
        <dbReference type="Proteomes" id="UP000770785"/>
    </source>
</evidence>
<name>A0ABX0X8H9_9BACT</name>
<dbReference type="RefSeq" id="WP_168036021.1">
    <property type="nucleotide sequence ID" value="NZ_JAATJH010000001.1"/>
</dbReference>
<dbReference type="Proteomes" id="UP000770785">
    <property type="component" value="Unassembled WGS sequence"/>
</dbReference>
<proteinExistence type="predicted"/>
<evidence type="ECO:0000313" key="2">
    <source>
        <dbReference type="EMBL" id="NJC25259.1"/>
    </source>
</evidence>
<keyword evidence="1" id="KW-0472">Membrane</keyword>
<feature type="transmembrane region" description="Helical" evidence="1">
    <location>
        <begin position="51"/>
        <end position="73"/>
    </location>
</feature>
<reference evidence="2 3" key="1">
    <citation type="submission" date="2020-03" db="EMBL/GenBank/DDBJ databases">
        <title>Genomic Encyclopedia of Type Strains, Phase IV (KMG-IV): sequencing the most valuable type-strain genomes for metagenomic binning, comparative biology and taxonomic classification.</title>
        <authorList>
            <person name="Goeker M."/>
        </authorList>
    </citation>
    <scope>NUCLEOTIDE SEQUENCE [LARGE SCALE GENOMIC DNA]</scope>
    <source>
        <strain evidence="2 3">DSM 105096</strain>
    </source>
</reference>
<dbReference type="EMBL" id="JAATJH010000001">
    <property type="protein sequence ID" value="NJC25259.1"/>
    <property type="molecule type" value="Genomic_DNA"/>
</dbReference>
<sequence length="148" mass="16585">MEEINGGAPEFVPEMGDVYTMIALCGLAFVGLIFLAVRLSKIANPDPRKRVLLPMLAYFMALLALMGFLGSLWSTFKYPEVDITARNLIIGGESFPLPRTHEVRMEAYSGAGLNASSKVLLVQTKDRRTWAFPDSRYPVNEMMRRLKP</sequence>
<keyword evidence="3" id="KW-1185">Reference proteome</keyword>
<keyword evidence="1" id="KW-1133">Transmembrane helix</keyword>
<feature type="transmembrane region" description="Helical" evidence="1">
    <location>
        <begin position="18"/>
        <end position="39"/>
    </location>
</feature>
<protein>
    <submittedName>
        <fullName evidence="2">Uncharacterized protein</fullName>
    </submittedName>
</protein>
<gene>
    <name evidence="2" type="ORF">GGR27_000740</name>
</gene>
<comment type="caution">
    <text evidence="2">The sequence shown here is derived from an EMBL/GenBank/DDBJ whole genome shotgun (WGS) entry which is preliminary data.</text>
</comment>
<organism evidence="2 3">
    <name type="scientific">Neolewinella antarctica</name>
    <dbReference type="NCBI Taxonomy" id="442734"/>
    <lineage>
        <taxon>Bacteria</taxon>
        <taxon>Pseudomonadati</taxon>
        <taxon>Bacteroidota</taxon>
        <taxon>Saprospiria</taxon>
        <taxon>Saprospirales</taxon>
        <taxon>Lewinellaceae</taxon>
        <taxon>Neolewinella</taxon>
    </lineage>
</organism>
<keyword evidence="1" id="KW-0812">Transmembrane</keyword>
<accession>A0ABX0X8H9</accession>